<feature type="transmembrane region" description="Helical" evidence="8">
    <location>
        <begin position="97"/>
        <end position="118"/>
    </location>
</feature>
<evidence type="ECO:0000256" key="2">
    <source>
        <dbReference type="ARBA" id="ARBA00006236"/>
    </source>
</evidence>
<evidence type="ECO:0000256" key="6">
    <source>
        <dbReference type="ARBA" id="ARBA00022989"/>
    </source>
</evidence>
<feature type="domain" description="Major facilitator superfamily (MFS) profile" evidence="9">
    <location>
        <begin position="6"/>
        <end position="391"/>
    </location>
</feature>
<feature type="transmembrane region" description="Helical" evidence="8">
    <location>
        <begin position="245"/>
        <end position="263"/>
    </location>
</feature>
<dbReference type="CDD" id="cd17320">
    <property type="entry name" value="MFS_MdfA_MDR_like"/>
    <property type="match status" value="1"/>
</dbReference>
<reference evidence="10 11" key="1">
    <citation type="submission" date="2018-09" db="EMBL/GenBank/DDBJ databases">
        <title>Marinorhizobium profundi gen. nov., sp. nov., isolated from a deep-sea sediment sample from the New Britain Trench and proposal of Marinorhizobiaceae fam. nov. in the order Rhizobiales of the class Alphaproteobacteria.</title>
        <authorList>
            <person name="Cao J."/>
        </authorList>
    </citation>
    <scope>NUCLEOTIDE SEQUENCE [LARGE SCALE GENOMIC DNA]</scope>
    <source>
        <strain evidence="10 11">WS11</strain>
    </source>
</reference>
<evidence type="ECO:0000256" key="5">
    <source>
        <dbReference type="ARBA" id="ARBA00022692"/>
    </source>
</evidence>
<comment type="caution">
    <text evidence="8">Lacks conserved residue(s) required for the propagation of feature annotation.</text>
</comment>
<feature type="transmembrane region" description="Helical" evidence="8">
    <location>
        <begin position="46"/>
        <end position="67"/>
    </location>
</feature>
<comment type="subcellular location">
    <subcellularLocation>
        <location evidence="8">Cell inner membrane</location>
        <topology evidence="8">Multi-pass membrane protein</topology>
    </subcellularLocation>
    <subcellularLocation>
        <location evidence="1">Cell membrane</location>
        <topology evidence="1">Multi-pass membrane protein</topology>
    </subcellularLocation>
</comment>
<protein>
    <recommendedName>
        <fullName evidence="8">Bcr/CflA family efflux transporter</fullName>
    </recommendedName>
</protein>
<dbReference type="KEGG" id="abaw:D5400_03010"/>
<feature type="transmembrane region" description="Helical" evidence="8">
    <location>
        <begin position="130"/>
        <end position="149"/>
    </location>
</feature>
<dbReference type="InterPro" id="IPR036259">
    <property type="entry name" value="MFS_trans_sf"/>
</dbReference>
<dbReference type="PANTHER" id="PTHR23502">
    <property type="entry name" value="MAJOR FACILITATOR SUPERFAMILY"/>
    <property type="match status" value="1"/>
</dbReference>
<dbReference type="Proteomes" id="UP000268192">
    <property type="component" value="Chromosome"/>
</dbReference>
<evidence type="ECO:0000256" key="4">
    <source>
        <dbReference type="ARBA" id="ARBA00022475"/>
    </source>
</evidence>
<keyword evidence="7 8" id="KW-0472">Membrane</keyword>
<evidence type="ECO:0000256" key="8">
    <source>
        <dbReference type="RuleBase" id="RU365088"/>
    </source>
</evidence>
<dbReference type="GO" id="GO:1990961">
    <property type="term" value="P:xenobiotic detoxification by transmembrane export across the plasma membrane"/>
    <property type="evidence" value="ECO:0007669"/>
    <property type="project" value="InterPro"/>
</dbReference>
<keyword evidence="6 8" id="KW-1133">Transmembrane helix</keyword>
<dbReference type="PRINTS" id="PR01036">
    <property type="entry name" value="TCRTETB"/>
</dbReference>
<dbReference type="PROSITE" id="PS00216">
    <property type="entry name" value="SUGAR_TRANSPORT_1"/>
    <property type="match status" value="1"/>
</dbReference>
<feature type="transmembrane region" description="Helical" evidence="8">
    <location>
        <begin position="74"/>
        <end position="91"/>
    </location>
</feature>
<feature type="transmembrane region" description="Helical" evidence="8">
    <location>
        <begin position="365"/>
        <end position="384"/>
    </location>
</feature>
<gene>
    <name evidence="10" type="ORF">D5400_03010</name>
</gene>
<evidence type="ECO:0000256" key="3">
    <source>
        <dbReference type="ARBA" id="ARBA00022448"/>
    </source>
</evidence>
<keyword evidence="3 8" id="KW-0813">Transport</keyword>
<dbReference type="GO" id="GO:0005886">
    <property type="term" value="C:plasma membrane"/>
    <property type="evidence" value="ECO:0007669"/>
    <property type="project" value="UniProtKB-SubCell"/>
</dbReference>
<keyword evidence="8" id="KW-0997">Cell inner membrane</keyword>
<sequence length="408" mass="42108">MSERRTSLISALLVAIGPVSMALYTPAMPELVQAFDSSNAAIKTTLTVYFAGFAVAQLAAGPLADAFGRRKTTLGFLLVYLIGGVLAALSQSVEMLLVARLIQGIGAAVGVTVARAIVRDQFAGEQAARIMNMVGIILAIAPALSPAIGGVTLSIAGWHAIFVLMVGFGVVSGIIVWFAMRETVIPSTALARPGMVLRAYRTVLGSSEFLFASLTCGFAVGALYAQATILPFVLIDRVGLTPTQFGLSMLMQSGSFFLGSLTVRSLMRARKAEALVLPGLAFIGGGALLLIALLLMAGPSFYTVMVPVGLAAFGIAFVMPHMQVAGLVPFPQIAGSASAMMGFIQMGSGLLGGSVAALIGDPVVGIGVVVPAMAAVAVASYAAYRFTRRRHASLVAQPQALDQTAPAE</sequence>
<dbReference type="SUPFAM" id="SSF103473">
    <property type="entry name" value="MFS general substrate transporter"/>
    <property type="match status" value="1"/>
</dbReference>
<organism evidence="10 11">
    <name type="scientific">Georhizobium profundi</name>
    <dbReference type="NCBI Taxonomy" id="2341112"/>
    <lineage>
        <taxon>Bacteria</taxon>
        <taxon>Pseudomonadati</taxon>
        <taxon>Pseudomonadota</taxon>
        <taxon>Alphaproteobacteria</taxon>
        <taxon>Hyphomicrobiales</taxon>
        <taxon>Rhizobiaceae</taxon>
        <taxon>Georhizobium</taxon>
    </lineage>
</organism>
<dbReference type="EMBL" id="CP032509">
    <property type="protein sequence ID" value="AZN73540.1"/>
    <property type="molecule type" value="Genomic_DNA"/>
</dbReference>
<keyword evidence="4" id="KW-1003">Cell membrane</keyword>
<comment type="similarity">
    <text evidence="2 8">Belongs to the major facilitator superfamily. Bcr/CmlA family.</text>
</comment>
<dbReference type="GO" id="GO:0042910">
    <property type="term" value="F:xenobiotic transmembrane transporter activity"/>
    <property type="evidence" value="ECO:0007669"/>
    <property type="project" value="InterPro"/>
</dbReference>
<dbReference type="InterPro" id="IPR011701">
    <property type="entry name" value="MFS"/>
</dbReference>
<evidence type="ECO:0000313" key="10">
    <source>
        <dbReference type="EMBL" id="AZN73540.1"/>
    </source>
</evidence>
<dbReference type="Gene3D" id="1.20.1720.10">
    <property type="entry name" value="Multidrug resistance protein D"/>
    <property type="match status" value="1"/>
</dbReference>
<dbReference type="OrthoDB" id="9800416at2"/>
<dbReference type="InterPro" id="IPR004812">
    <property type="entry name" value="Efflux_drug-R_Bcr/CmlA"/>
</dbReference>
<accession>A0A3S9B9B0</accession>
<keyword evidence="5 8" id="KW-0812">Transmembrane</keyword>
<evidence type="ECO:0000256" key="7">
    <source>
        <dbReference type="ARBA" id="ARBA00023136"/>
    </source>
</evidence>
<feature type="transmembrane region" description="Helical" evidence="8">
    <location>
        <begin position="200"/>
        <end position="225"/>
    </location>
</feature>
<keyword evidence="11" id="KW-1185">Reference proteome</keyword>
<feature type="transmembrane region" description="Helical" evidence="8">
    <location>
        <begin position="155"/>
        <end position="179"/>
    </location>
</feature>
<dbReference type="AlphaFoldDB" id="A0A3S9B9B0"/>
<evidence type="ECO:0000259" key="9">
    <source>
        <dbReference type="PROSITE" id="PS50850"/>
    </source>
</evidence>
<dbReference type="NCBIfam" id="TIGR00710">
    <property type="entry name" value="efflux_Bcr_CflA"/>
    <property type="match status" value="1"/>
</dbReference>
<dbReference type="Pfam" id="PF07690">
    <property type="entry name" value="MFS_1"/>
    <property type="match status" value="1"/>
</dbReference>
<evidence type="ECO:0000256" key="1">
    <source>
        <dbReference type="ARBA" id="ARBA00004651"/>
    </source>
</evidence>
<dbReference type="InterPro" id="IPR005829">
    <property type="entry name" value="Sugar_transporter_CS"/>
</dbReference>
<feature type="transmembrane region" description="Helical" evidence="8">
    <location>
        <begin position="275"/>
        <end position="295"/>
    </location>
</feature>
<feature type="transmembrane region" description="Helical" evidence="8">
    <location>
        <begin position="301"/>
        <end position="319"/>
    </location>
</feature>
<proteinExistence type="inferred from homology"/>
<evidence type="ECO:0000313" key="11">
    <source>
        <dbReference type="Proteomes" id="UP000268192"/>
    </source>
</evidence>
<name>A0A3S9B9B0_9HYPH</name>
<dbReference type="PANTHER" id="PTHR23502:SF132">
    <property type="entry name" value="POLYAMINE TRANSPORTER 2-RELATED"/>
    <property type="match status" value="1"/>
</dbReference>
<dbReference type="InterPro" id="IPR020846">
    <property type="entry name" value="MFS_dom"/>
</dbReference>
<dbReference type="PROSITE" id="PS50850">
    <property type="entry name" value="MFS"/>
    <property type="match status" value="1"/>
</dbReference>